<dbReference type="EMBL" id="JAHRIQ010090573">
    <property type="protein sequence ID" value="MEQ2250283.1"/>
    <property type="molecule type" value="Genomic_DNA"/>
</dbReference>
<evidence type="ECO:0000256" key="1">
    <source>
        <dbReference type="SAM" id="MobiDB-lite"/>
    </source>
</evidence>
<dbReference type="Pfam" id="PF09004">
    <property type="entry name" value="ALKBH8_N"/>
    <property type="match status" value="1"/>
</dbReference>
<keyword evidence="4" id="KW-1185">Reference proteome</keyword>
<proteinExistence type="predicted"/>
<reference evidence="3 4" key="1">
    <citation type="submission" date="2021-06" db="EMBL/GenBank/DDBJ databases">
        <authorList>
            <person name="Palmer J.M."/>
        </authorList>
    </citation>
    <scope>NUCLEOTIDE SEQUENCE [LARGE SCALE GENOMIC DNA]</scope>
    <source>
        <strain evidence="4">if_2019</strain>
        <tissue evidence="3">Muscle</tissue>
    </source>
</reference>
<dbReference type="InterPro" id="IPR015095">
    <property type="entry name" value="AlkB_hom8_N"/>
</dbReference>
<evidence type="ECO:0000259" key="2">
    <source>
        <dbReference type="Pfam" id="PF09004"/>
    </source>
</evidence>
<accession>A0ABV0V1I0</accession>
<comment type="caution">
    <text evidence="3">The sequence shown here is derived from an EMBL/GenBank/DDBJ whole genome shotgun (WGS) entry which is preliminary data.</text>
</comment>
<sequence length="139" mass="15628">MDMNVILVIGIKYLCLKAQHHLHFLRILKKKGLDSNLLLTFYHMSIESLRAYCFTVWYGRQEKASEGSQDGTEGCWLPSPLPDRHLSLPAEHMKSPRTAHALALDCLTFRSKGAATAASNQKPAGKKNSFFPREISTLN</sequence>
<feature type="domain" description="Alkylated DNA repair protein AlkB homologue 8 N-terminal" evidence="2">
    <location>
        <begin position="14"/>
        <end position="48"/>
    </location>
</feature>
<feature type="region of interest" description="Disordered" evidence="1">
    <location>
        <begin position="117"/>
        <end position="139"/>
    </location>
</feature>
<organism evidence="3 4">
    <name type="scientific">Ilyodon furcidens</name>
    <name type="common">goldbreast splitfin</name>
    <dbReference type="NCBI Taxonomy" id="33524"/>
    <lineage>
        <taxon>Eukaryota</taxon>
        <taxon>Metazoa</taxon>
        <taxon>Chordata</taxon>
        <taxon>Craniata</taxon>
        <taxon>Vertebrata</taxon>
        <taxon>Euteleostomi</taxon>
        <taxon>Actinopterygii</taxon>
        <taxon>Neopterygii</taxon>
        <taxon>Teleostei</taxon>
        <taxon>Neoteleostei</taxon>
        <taxon>Acanthomorphata</taxon>
        <taxon>Ovalentaria</taxon>
        <taxon>Atherinomorphae</taxon>
        <taxon>Cyprinodontiformes</taxon>
        <taxon>Goodeidae</taxon>
        <taxon>Ilyodon</taxon>
    </lineage>
</organism>
<name>A0ABV0V1I0_9TELE</name>
<protein>
    <recommendedName>
        <fullName evidence="2">Alkylated DNA repair protein AlkB homologue 8 N-terminal domain-containing protein</fullName>
    </recommendedName>
</protein>
<evidence type="ECO:0000313" key="4">
    <source>
        <dbReference type="Proteomes" id="UP001482620"/>
    </source>
</evidence>
<gene>
    <name evidence="3" type="ORF">ILYODFUR_038406</name>
</gene>
<evidence type="ECO:0000313" key="3">
    <source>
        <dbReference type="EMBL" id="MEQ2250283.1"/>
    </source>
</evidence>
<dbReference type="Proteomes" id="UP001482620">
    <property type="component" value="Unassembled WGS sequence"/>
</dbReference>